<feature type="region of interest" description="Disordered" evidence="1">
    <location>
        <begin position="82"/>
        <end position="104"/>
    </location>
</feature>
<evidence type="ECO:0000256" key="1">
    <source>
        <dbReference type="SAM" id="MobiDB-lite"/>
    </source>
</evidence>
<name>A0A9D3X644_9SAUR</name>
<sequence length="104" mass="10635">MPRLVVPPGELTGRPASWASGRPAEKTQAGSALHKGCCADAGAVFRVSTVQPLGQKQLSETASDSSPLAMPTAAARCADLIPPNWRPPLQGDSSTGAANILCVN</sequence>
<accession>A0A9D3X644</accession>
<gene>
    <name evidence="2" type="ORF">KIL84_008550</name>
</gene>
<organism evidence="2 3">
    <name type="scientific">Mauremys mutica</name>
    <name type="common">yellowpond turtle</name>
    <dbReference type="NCBI Taxonomy" id="74926"/>
    <lineage>
        <taxon>Eukaryota</taxon>
        <taxon>Metazoa</taxon>
        <taxon>Chordata</taxon>
        <taxon>Craniata</taxon>
        <taxon>Vertebrata</taxon>
        <taxon>Euteleostomi</taxon>
        <taxon>Archelosauria</taxon>
        <taxon>Testudinata</taxon>
        <taxon>Testudines</taxon>
        <taxon>Cryptodira</taxon>
        <taxon>Durocryptodira</taxon>
        <taxon>Testudinoidea</taxon>
        <taxon>Geoemydidae</taxon>
        <taxon>Geoemydinae</taxon>
        <taxon>Mauremys</taxon>
    </lineage>
</organism>
<dbReference type="AlphaFoldDB" id="A0A9D3X644"/>
<evidence type="ECO:0000313" key="2">
    <source>
        <dbReference type="EMBL" id="KAH1174559.1"/>
    </source>
</evidence>
<comment type="caution">
    <text evidence="2">The sequence shown here is derived from an EMBL/GenBank/DDBJ whole genome shotgun (WGS) entry which is preliminary data.</text>
</comment>
<dbReference type="EMBL" id="JAHDVG010000479">
    <property type="protein sequence ID" value="KAH1174559.1"/>
    <property type="molecule type" value="Genomic_DNA"/>
</dbReference>
<evidence type="ECO:0000313" key="3">
    <source>
        <dbReference type="Proteomes" id="UP000827986"/>
    </source>
</evidence>
<feature type="region of interest" description="Disordered" evidence="1">
    <location>
        <begin position="1"/>
        <end position="23"/>
    </location>
</feature>
<reference evidence="2" key="1">
    <citation type="submission" date="2021-09" db="EMBL/GenBank/DDBJ databases">
        <title>The genome of Mauremys mutica provides insights into the evolution of semi-aquatic lifestyle.</title>
        <authorList>
            <person name="Gong S."/>
            <person name="Gao Y."/>
        </authorList>
    </citation>
    <scope>NUCLEOTIDE SEQUENCE</scope>
    <source>
        <strain evidence="2">MM-2020</strain>
        <tissue evidence="2">Muscle</tissue>
    </source>
</reference>
<dbReference type="Proteomes" id="UP000827986">
    <property type="component" value="Unassembled WGS sequence"/>
</dbReference>
<proteinExistence type="predicted"/>
<keyword evidence="3" id="KW-1185">Reference proteome</keyword>
<protein>
    <submittedName>
        <fullName evidence="2">Uncharacterized protein</fullName>
    </submittedName>
</protein>